<keyword evidence="1" id="KW-1133">Transmembrane helix</keyword>
<gene>
    <name evidence="2" type="ORF">AVDCRST_MAG89-3384</name>
</gene>
<keyword evidence="1" id="KW-0812">Transmembrane</keyword>
<dbReference type="EMBL" id="CADCTV010000709">
    <property type="protein sequence ID" value="CAA9355241.1"/>
    <property type="molecule type" value="Genomic_DNA"/>
</dbReference>
<feature type="transmembrane region" description="Helical" evidence="1">
    <location>
        <begin position="12"/>
        <end position="34"/>
    </location>
</feature>
<proteinExistence type="predicted"/>
<evidence type="ECO:0000313" key="2">
    <source>
        <dbReference type="EMBL" id="CAA9355241.1"/>
    </source>
</evidence>
<feature type="transmembrane region" description="Helical" evidence="1">
    <location>
        <begin position="138"/>
        <end position="160"/>
    </location>
</feature>
<feature type="transmembrane region" description="Helical" evidence="1">
    <location>
        <begin position="54"/>
        <end position="80"/>
    </location>
</feature>
<accession>A0A6J4MBI4</accession>
<feature type="transmembrane region" description="Helical" evidence="1">
    <location>
        <begin position="218"/>
        <end position="236"/>
    </location>
</feature>
<reference evidence="2" key="1">
    <citation type="submission" date="2020-02" db="EMBL/GenBank/DDBJ databases">
        <authorList>
            <person name="Meier V. D."/>
        </authorList>
    </citation>
    <scope>NUCLEOTIDE SEQUENCE</scope>
    <source>
        <strain evidence="2">AVDCRST_MAG89</strain>
    </source>
</reference>
<keyword evidence="1" id="KW-0472">Membrane</keyword>
<organism evidence="2">
    <name type="scientific">uncultured Gemmatimonadota bacterium</name>
    <dbReference type="NCBI Taxonomy" id="203437"/>
    <lineage>
        <taxon>Bacteria</taxon>
        <taxon>Pseudomonadati</taxon>
        <taxon>Gemmatimonadota</taxon>
        <taxon>environmental samples</taxon>
    </lineage>
</organism>
<dbReference type="AlphaFoldDB" id="A0A6J4MBI4"/>
<evidence type="ECO:0000256" key="1">
    <source>
        <dbReference type="SAM" id="Phobius"/>
    </source>
</evidence>
<name>A0A6J4MBI4_9BACT</name>
<protein>
    <submittedName>
        <fullName evidence="2">Uncharacterized protein</fullName>
    </submittedName>
</protein>
<feature type="transmembrane region" description="Helical" evidence="1">
    <location>
        <begin position="100"/>
        <end position="126"/>
    </location>
</feature>
<sequence length="244" mass="25502">MLRSAIWRDLRWRVLAALPLVLTPATLVAFSYVVEARRNPPGPAGRGLAAYVDAAWFRAPGASAIFIVAAVLVGTLPTLLRPRADLRFLLALPVTRSRWVAAHFGMSLAALAGLVVLTDLIFVAAAVAGHVPLAPGPLLARSLALLAGASAWVGVALGVASLVRHSALAVVLLLAGIAVLPNEHFRLDLPVRASPPPPPPWDAWLLVDPIAWSTGPPAASLATAAGLGLAGFLLAVERVRRFEP</sequence>
<feature type="transmembrane region" description="Helical" evidence="1">
    <location>
        <begin position="167"/>
        <end position="185"/>
    </location>
</feature>